<dbReference type="PANTHER" id="PTHR47174:SF2">
    <property type="entry name" value="SH3 DOMAIN SIGNALLING PROTEIN (AFU_ORTHOLOGUE AFUA_5G07670)"/>
    <property type="match status" value="1"/>
</dbReference>
<evidence type="ECO:0000256" key="3">
    <source>
        <dbReference type="SAM" id="MobiDB-lite"/>
    </source>
</evidence>
<dbReference type="PANTHER" id="PTHR47174">
    <property type="entry name" value="BRIDGING INTEGRATOR 3"/>
    <property type="match status" value="1"/>
</dbReference>
<feature type="region of interest" description="Disordered" evidence="3">
    <location>
        <begin position="140"/>
        <end position="159"/>
    </location>
</feature>
<dbReference type="Proteomes" id="UP001365542">
    <property type="component" value="Unassembled WGS sequence"/>
</dbReference>
<accession>A0AAV9XL37</accession>
<dbReference type="InterPro" id="IPR001452">
    <property type="entry name" value="SH3_domain"/>
</dbReference>
<evidence type="ECO:0000313" key="6">
    <source>
        <dbReference type="Proteomes" id="UP001365542"/>
    </source>
</evidence>
<keyword evidence="6" id="KW-1185">Reference proteome</keyword>
<dbReference type="AlphaFoldDB" id="A0AAV9XL37"/>
<dbReference type="Gene3D" id="2.30.30.40">
    <property type="entry name" value="SH3 Domains"/>
    <property type="match status" value="1"/>
</dbReference>
<sequence length="493" mass="54907">MALVHRQFGKLLKRSADDADVATIIADVKNYDERLDKLITDIKKWQESISQMLLHQNATALQLFTLYKPIPPERVALDKERLTRVEEWCTSTAEMKEELSKQVMEIGKVLEQTRSIKGSLKPVKKILERRENSKLDYERYNSNAESARKKSGRSEREVGVLMKSEKQLEQATKAYNDLDEHIKQYVPPILDAISSYIPYLLYAVENFVSTFIGQKYRYIHEFAQRHSITEYQNLEQEWKQDFMPIKDHAEGFKLLQSGKAVHKPMETHAAPESKMRPAFLGRRKSSQAGSEIRPPLSRNRSHEAGAPPPAYAEVEAPSSPPMSRKQSTGSGLSVDSKVAPPKPPISRKSSGSIWAKPSDGSIRPSIQKIQSSTSVKSYTADSPTSGAATPNGLASRASSASLAAAAAAAAKKKAPPPIPMKSKPVPKPKDVYVVSLYKFDPQNAGDLALNEGDRVKVIQKTENVEDWWEGEVTLANGAVKRGFFPANYCQLEA</sequence>
<evidence type="ECO:0000256" key="1">
    <source>
        <dbReference type="ARBA" id="ARBA00022443"/>
    </source>
</evidence>
<gene>
    <name evidence="5" type="ORF">TWF694_006615</name>
</gene>
<keyword evidence="1 2" id="KW-0728">SH3 domain</keyword>
<dbReference type="GO" id="GO:0008289">
    <property type="term" value="F:lipid binding"/>
    <property type="evidence" value="ECO:0007669"/>
    <property type="project" value="TreeGrafter"/>
</dbReference>
<name>A0AAV9XL37_9PEZI</name>
<dbReference type="GO" id="GO:1990528">
    <property type="term" value="C:Rvs161p-Rvs167p complex"/>
    <property type="evidence" value="ECO:0007669"/>
    <property type="project" value="TreeGrafter"/>
</dbReference>
<feature type="compositionally biased region" description="Basic and acidic residues" evidence="3">
    <location>
        <begin position="146"/>
        <end position="159"/>
    </location>
</feature>
<feature type="region of interest" description="Disordered" evidence="3">
    <location>
        <begin position="260"/>
        <end position="394"/>
    </location>
</feature>
<dbReference type="SUPFAM" id="SSF103657">
    <property type="entry name" value="BAR/IMD domain-like"/>
    <property type="match status" value="1"/>
</dbReference>
<dbReference type="GO" id="GO:0031097">
    <property type="term" value="C:medial cortex"/>
    <property type="evidence" value="ECO:0007669"/>
    <property type="project" value="TreeGrafter"/>
</dbReference>
<dbReference type="InterPro" id="IPR036028">
    <property type="entry name" value="SH3-like_dom_sf"/>
</dbReference>
<evidence type="ECO:0000259" key="4">
    <source>
        <dbReference type="PROSITE" id="PS50002"/>
    </source>
</evidence>
<dbReference type="InterPro" id="IPR004148">
    <property type="entry name" value="BAR_dom"/>
</dbReference>
<feature type="compositionally biased region" description="Polar residues" evidence="3">
    <location>
        <begin position="324"/>
        <end position="333"/>
    </location>
</feature>
<dbReference type="GO" id="GO:0097320">
    <property type="term" value="P:plasma membrane tubulation"/>
    <property type="evidence" value="ECO:0007669"/>
    <property type="project" value="TreeGrafter"/>
</dbReference>
<reference evidence="5 6" key="1">
    <citation type="submission" date="2019-10" db="EMBL/GenBank/DDBJ databases">
        <authorList>
            <person name="Palmer J.M."/>
        </authorList>
    </citation>
    <scope>NUCLEOTIDE SEQUENCE [LARGE SCALE GENOMIC DNA]</scope>
    <source>
        <strain evidence="5 6">TWF694</strain>
    </source>
</reference>
<evidence type="ECO:0000313" key="5">
    <source>
        <dbReference type="EMBL" id="KAK6542671.1"/>
    </source>
</evidence>
<dbReference type="Pfam" id="PF03114">
    <property type="entry name" value="BAR"/>
    <property type="match status" value="1"/>
</dbReference>
<feature type="compositionally biased region" description="Basic and acidic residues" evidence="3">
    <location>
        <begin position="263"/>
        <end position="275"/>
    </location>
</feature>
<dbReference type="SMART" id="SM00326">
    <property type="entry name" value="SH3"/>
    <property type="match status" value="1"/>
</dbReference>
<proteinExistence type="predicted"/>
<dbReference type="Pfam" id="PF14604">
    <property type="entry name" value="SH3_9"/>
    <property type="match status" value="1"/>
</dbReference>
<dbReference type="GO" id="GO:0006897">
    <property type="term" value="P:endocytosis"/>
    <property type="evidence" value="ECO:0007669"/>
    <property type="project" value="InterPro"/>
</dbReference>
<protein>
    <recommendedName>
        <fullName evidence="4">SH3 domain-containing protein</fullName>
    </recommendedName>
</protein>
<evidence type="ECO:0000256" key="2">
    <source>
        <dbReference type="PROSITE-ProRule" id="PRU00192"/>
    </source>
</evidence>
<dbReference type="SUPFAM" id="SSF50044">
    <property type="entry name" value="SH3-domain"/>
    <property type="match status" value="1"/>
</dbReference>
<feature type="compositionally biased region" description="Polar residues" evidence="3">
    <location>
        <begin position="367"/>
        <end position="388"/>
    </location>
</feature>
<organism evidence="5 6">
    <name type="scientific">Orbilia ellipsospora</name>
    <dbReference type="NCBI Taxonomy" id="2528407"/>
    <lineage>
        <taxon>Eukaryota</taxon>
        <taxon>Fungi</taxon>
        <taxon>Dikarya</taxon>
        <taxon>Ascomycota</taxon>
        <taxon>Pezizomycotina</taxon>
        <taxon>Orbiliomycetes</taxon>
        <taxon>Orbiliales</taxon>
        <taxon>Orbiliaceae</taxon>
        <taxon>Orbilia</taxon>
    </lineage>
</organism>
<dbReference type="PROSITE" id="PS50002">
    <property type="entry name" value="SH3"/>
    <property type="match status" value="1"/>
</dbReference>
<dbReference type="EMBL" id="JAVHJO010000002">
    <property type="protein sequence ID" value="KAK6542671.1"/>
    <property type="molecule type" value="Genomic_DNA"/>
</dbReference>
<dbReference type="Gene3D" id="1.20.1270.60">
    <property type="entry name" value="Arfaptin homology (AH) domain/BAR domain"/>
    <property type="match status" value="1"/>
</dbReference>
<feature type="domain" description="SH3" evidence="4">
    <location>
        <begin position="428"/>
        <end position="493"/>
    </location>
</feature>
<dbReference type="GO" id="GO:0043332">
    <property type="term" value="C:mating projection tip"/>
    <property type="evidence" value="ECO:0007669"/>
    <property type="project" value="TreeGrafter"/>
</dbReference>
<dbReference type="InterPro" id="IPR046982">
    <property type="entry name" value="BIN3/RVS161-like"/>
</dbReference>
<dbReference type="CDD" id="cd00174">
    <property type="entry name" value="SH3"/>
    <property type="match status" value="1"/>
</dbReference>
<dbReference type="InterPro" id="IPR027267">
    <property type="entry name" value="AH/BAR_dom_sf"/>
</dbReference>
<comment type="caution">
    <text evidence="5">The sequence shown here is derived from an EMBL/GenBank/DDBJ whole genome shotgun (WGS) entry which is preliminary data.</text>
</comment>
<dbReference type="PRINTS" id="PR00452">
    <property type="entry name" value="SH3DOMAIN"/>
</dbReference>
<dbReference type="GO" id="GO:0030479">
    <property type="term" value="C:actin cortical patch"/>
    <property type="evidence" value="ECO:0007669"/>
    <property type="project" value="TreeGrafter"/>
</dbReference>
<dbReference type="GO" id="GO:0051666">
    <property type="term" value="P:actin cortical patch localization"/>
    <property type="evidence" value="ECO:0007669"/>
    <property type="project" value="InterPro"/>
</dbReference>